<organism evidence="4 5">
    <name type="scientific">Fusarium flagelliforme</name>
    <dbReference type="NCBI Taxonomy" id="2675880"/>
    <lineage>
        <taxon>Eukaryota</taxon>
        <taxon>Fungi</taxon>
        <taxon>Dikarya</taxon>
        <taxon>Ascomycota</taxon>
        <taxon>Pezizomycotina</taxon>
        <taxon>Sordariomycetes</taxon>
        <taxon>Hypocreomycetidae</taxon>
        <taxon>Hypocreales</taxon>
        <taxon>Nectriaceae</taxon>
        <taxon>Fusarium</taxon>
        <taxon>Fusarium incarnatum-equiseti species complex</taxon>
    </lineage>
</organism>
<evidence type="ECO:0000313" key="5">
    <source>
        <dbReference type="Proteomes" id="UP000265631"/>
    </source>
</evidence>
<dbReference type="Gene3D" id="3.60.10.10">
    <property type="entry name" value="Endonuclease/exonuclease/phosphatase"/>
    <property type="match status" value="1"/>
</dbReference>
<dbReference type="STRING" id="2594813.A0A395M7H8"/>
<reference evidence="4 5" key="1">
    <citation type="journal article" date="2018" name="PLoS Pathog.">
        <title>Evolution of structural diversity of trichothecenes, a family of toxins produced by plant pathogenic and entomopathogenic fungi.</title>
        <authorList>
            <person name="Proctor R.H."/>
            <person name="McCormick S.P."/>
            <person name="Kim H.S."/>
            <person name="Cardoza R.E."/>
            <person name="Stanley A.M."/>
            <person name="Lindo L."/>
            <person name="Kelly A."/>
            <person name="Brown D.W."/>
            <person name="Lee T."/>
            <person name="Vaughan M.M."/>
            <person name="Alexander N.J."/>
            <person name="Busman M."/>
            <person name="Gutierrez S."/>
        </authorList>
    </citation>
    <scope>NUCLEOTIDE SEQUENCE [LARGE SCALE GENOMIC DNA]</scope>
    <source>
        <strain evidence="4 5">NRRL 13405</strain>
    </source>
</reference>
<dbReference type="PANTHER" id="PTHR33395">
    <property type="entry name" value="TRANSCRIPTASE, PUTATIVE-RELATED-RELATED"/>
    <property type="match status" value="1"/>
</dbReference>
<feature type="region of interest" description="Disordered" evidence="2">
    <location>
        <begin position="178"/>
        <end position="198"/>
    </location>
</feature>
<keyword evidence="5" id="KW-1185">Reference proteome</keyword>
<evidence type="ECO:0000259" key="3">
    <source>
        <dbReference type="Pfam" id="PF14529"/>
    </source>
</evidence>
<proteinExistence type="predicted"/>
<evidence type="ECO:0000256" key="1">
    <source>
        <dbReference type="SAM" id="Coils"/>
    </source>
</evidence>
<comment type="caution">
    <text evidence="4">The sequence shown here is derived from an EMBL/GenBank/DDBJ whole genome shotgun (WGS) entry which is preliminary data.</text>
</comment>
<dbReference type="EMBL" id="PXXK01000601">
    <property type="protein sequence ID" value="RFN43263.1"/>
    <property type="molecule type" value="Genomic_DNA"/>
</dbReference>
<dbReference type="GO" id="GO:0003964">
    <property type="term" value="F:RNA-directed DNA polymerase activity"/>
    <property type="evidence" value="ECO:0007669"/>
    <property type="project" value="UniProtKB-KW"/>
</dbReference>
<keyword evidence="1" id="KW-0175">Coiled coil</keyword>
<dbReference type="Pfam" id="PF14529">
    <property type="entry name" value="Exo_endo_phos_2"/>
    <property type="match status" value="1"/>
</dbReference>
<evidence type="ECO:0000256" key="2">
    <source>
        <dbReference type="SAM" id="MobiDB-lite"/>
    </source>
</evidence>
<dbReference type="PANTHER" id="PTHR33395:SF22">
    <property type="entry name" value="REVERSE TRANSCRIPTASE DOMAIN-CONTAINING PROTEIN"/>
    <property type="match status" value="1"/>
</dbReference>
<feature type="coiled-coil region" evidence="1">
    <location>
        <begin position="576"/>
        <end position="603"/>
    </location>
</feature>
<dbReference type="SUPFAM" id="SSF56219">
    <property type="entry name" value="DNase I-like"/>
    <property type="match status" value="1"/>
</dbReference>
<feature type="region of interest" description="Disordered" evidence="2">
    <location>
        <begin position="140"/>
        <end position="162"/>
    </location>
</feature>
<feature type="region of interest" description="Disordered" evidence="2">
    <location>
        <begin position="1"/>
        <end position="38"/>
    </location>
</feature>
<dbReference type="InterPro" id="IPR005135">
    <property type="entry name" value="Endo/exonuclease/phosphatase"/>
</dbReference>
<keyword evidence="4" id="KW-0695">RNA-directed DNA polymerase</keyword>
<keyword evidence="4" id="KW-0808">Transferase</keyword>
<sequence>MDAVADSIVVTSEDACPRDSSTRKSDRPRKPTTKGMENLSGNVGIVMQALIREVRDETMTQMAKAQQETVKEITTSHERIIEILWNAWKKEHEPLQAQTVDEIKRIHEKLDTLAQRAVAGSAQANPRQLFADIACMPPTEGQNGGVRGPEPVSSPAPPLSSSGEELFCTIDISGAGNDDSNKAQIGEATRHSFAKKRRDAADVRSEDITMDNANQQSQCACHAEDGTNHSVEHVDCDRCEEMSTRLQVYQLNVRKNEKVLLSMMNDKDLRDYAALAVAEPWACTIEGQVMTAPNHHRNWTKMIPTKTREPRVSRWPIRSMLWIRRDLEAEQIPIPSSDLTGAIIRFPERDVLVVSVYVEGRNEQALEAATGQLRTAIAEFRNGSGRRTDVILVGDFNRHDTLWGGDEVTGRRQGEAGPIIELMGEHGLHSLLPRGTKTWEGPGGRTSTIDLVLASTELAGEMTSCGIHPTEHGSDHRAIRTEFDTTPPERTPSERLLFKNAPWLEIKERVRTKLEALPCGGTVQAQTDRLMSVVLDAINDLVPRAKPSPYAKRWWTTDLTRLRRMYTYWRNQARACRRRGREAADLEQKAREAAKEYHDAIRRQKKAHWDSFLEDGANIWQSAKYLSPGGEAMGDKIPPLKRRDGTTTTDKVEQAEELLSVFFPPLPAVIEDEERRPAQREIAMPELTPEEVEEKVMAAKAWKAPGEDGLPAIVWKQLWPVVGGRVLLLFRTSLRDGELPGQWRSAKIIPLKKPGKDNYKVAKAWRPISLLSTLGKILEAVIADRIS</sequence>
<feature type="domain" description="Endonuclease/exonuclease/phosphatase" evidence="3">
    <location>
        <begin position="352"/>
        <end position="479"/>
    </location>
</feature>
<dbReference type="GO" id="GO:0031012">
    <property type="term" value="C:extracellular matrix"/>
    <property type="evidence" value="ECO:0007669"/>
    <property type="project" value="TreeGrafter"/>
</dbReference>
<dbReference type="InterPro" id="IPR036691">
    <property type="entry name" value="Endo/exonu/phosph_ase_sf"/>
</dbReference>
<evidence type="ECO:0000313" key="4">
    <source>
        <dbReference type="EMBL" id="RFN43263.1"/>
    </source>
</evidence>
<keyword evidence="4" id="KW-0548">Nucleotidyltransferase</keyword>
<name>A0A395M7H8_9HYPO</name>
<protein>
    <submittedName>
        <fullName evidence="4">Reverse transcriptase</fullName>
    </submittedName>
</protein>
<dbReference type="Proteomes" id="UP000265631">
    <property type="component" value="Unassembled WGS sequence"/>
</dbReference>
<feature type="non-terminal residue" evidence="4">
    <location>
        <position position="787"/>
    </location>
</feature>
<accession>A0A395M7H8</accession>
<gene>
    <name evidence="4" type="ORF">FIE12Z_12502</name>
</gene>
<dbReference type="AlphaFoldDB" id="A0A395M7H8"/>
<feature type="compositionally biased region" description="Basic and acidic residues" evidence="2">
    <location>
        <begin position="15"/>
        <end position="29"/>
    </location>
</feature>